<accession>A0A2D2DLQ1</accession>
<evidence type="ECO:0000313" key="4">
    <source>
        <dbReference type="Proteomes" id="UP000229897"/>
    </source>
</evidence>
<keyword evidence="4" id="KW-1185">Reference proteome</keyword>
<proteinExistence type="predicted"/>
<organism evidence="3 4">
    <name type="scientific">Massilia violaceinigra</name>
    <dbReference type="NCBI Taxonomy" id="2045208"/>
    <lineage>
        <taxon>Bacteria</taxon>
        <taxon>Pseudomonadati</taxon>
        <taxon>Pseudomonadota</taxon>
        <taxon>Betaproteobacteria</taxon>
        <taxon>Burkholderiales</taxon>
        <taxon>Oxalobacteraceae</taxon>
        <taxon>Telluria group</taxon>
        <taxon>Massilia</taxon>
    </lineage>
</organism>
<dbReference type="InterPro" id="IPR008523">
    <property type="entry name" value="DUF805"/>
</dbReference>
<dbReference type="OrthoDB" id="8743872at2"/>
<evidence type="ECO:0000256" key="2">
    <source>
        <dbReference type="SAM" id="Phobius"/>
    </source>
</evidence>
<keyword evidence="2" id="KW-0812">Transmembrane</keyword>
<protein>
    <submittedName>
        <fullName evidence="3">Uncharacterized protein</fullName>
    </submittedName>
</protein>
<feature type="region of interest" description="Disordered" evidence="1">
    <location>
        <begin position="347"/>
        <end position="376"/>
    </location>
</feature>
<dbReference type="AlphaFoldDB" id="A0A2D2DLQ1"/>
<dbReference type="RefSeq" id="WP_099876081.1">
    <property type="nucleotide sequence ID" value="NZ_CP024608.1"/>
</dbReference>
<keyword evidence="2" id="KW-0472">Membrane</keyword>
<evidence type="ECO:0000256" key="1">
    <source>
        <dbReference type="SAM" id="MobiDB-lite"/>
    </source>
</evidence>
<feature type="transmembrane region" description="Helical" evidence="2">
    <location>
        <begin position="230"/>
        <end position="250"/>
    </location>
</feature>
<sequence>MSQDFEQVLSAAQADGSLNPAWKKFVHTQFFVPVIRPPGSDASSITPHLSGSAGATGQSILISEVRERVERHHGGAIATLSGVEVVRMLHADASILVALSDRTFDIAGDRVAWIRKSIDATLAKAAQARAAAVPAPVSVPAPAPASAAPRAPVALEKTEPAAAQRRAREAESMRVHAESAESVHMDPEPSLFALSMHGRVGRMRVLACSLPLFVAVGALAAVGLRLSAQFQWVALTPVVAAGLMVLYWMMRLMVLRLHDVNLSGAWLAGVVLLIFIGGFVGGEHLVELMWTMFWLGTTIVCCLIPGTDGANDHGPATGPNSTLVKVGAWLFILGYLVSQGTKSTLRDEAGRAHSAPQPERAGDAGTWHAAPAGSAGKAGAPLAGQFWTSPDSAMTIAFPVKPDEDAVRADVLQRMGAVRMRQFSAFAHSENYRVQVLDLGAAPADPETVMLQLQATLLGLNDVMTVPPRELIFKGYPGRDIKAGQRLIRMVVVGSTVYIVTADADPAPASMARAGAFIGSLALTQ</sequence>
<dbReference type="GO" id="GO:0016020">
    <property type="term" value="C:membrane"/>
    <property type="evidence" value="ECO:0007669"/>
    <property type="project" value="InterPro"/>
</dbReference>
<dbReference type="EMBL" id="CP024608">
    <property type="protein sequence ID" value="ATQ75914.1"/>
    <property type="molecule type" value="Genomic_DNA"/>
</dbReference>
<evidence type="ECO:0000313" key="3">
    <source>
        <dbReference type="EMBL" id="ATQ75914.1"/>
    </source>
</evidence>
<feature type="region of interest" description="Disordered" evidence="1">
    <location>
        <begin position="146"/>
        <end position="168"/>
    </location>
</feature>
<feature type="compositionally biased region" description="Low complexity" evidence="1">
    <location>
        <begin position="146"/>
        <end position="164"/>
    </location>
</feature>
<gene>
    <name evidence="3" type="ORF">CR152_16275</name>
</gene>
<dbReference type="Proteomes" id="UP000229897">
    <property type="component" value="Chromosome"/>
</dbReference>
<dbReference type="KEGG" id="mass:CR152_16275"/>
<keyword evidence="2" id="KW-1133">Transmembrane helix</keyword>
<feature type="transmembrane region" description="Helical" evidence="2">
    <location>
        <begin position="205"/>
        <end position="224"/>
    </location>
</feature>
<name>A0A2D2DLQ1_9BURK</name>
<feature type="transmembrane region" description="Helical" evidence="2">
    <location>
        <begin position="262"/>
        <end position="282"/>
    </location>
</feature>
<reference evidence="3" key="1">
    <citation type="submission" date="2017-10" db="EMBL/GenBank/DDBJ databases">
        <title>Massilia psychrophilum sp. nov., a novel purple-pigmented bacterium isolated from Tianshan glacier, Xinjiang Municipality, China.</title>
        <authorList>
            <person name="Wang H."/>
        </authorList>
    </citation>
    <scope>NUCLEOTIDE SEQUENCE [LARGE SCALE GENOMIC DNA]</scope>
    <source>
        <strain evidence="3">B2</strain>
    </source>
</reference>
<dbReference type="Pfam" id="PF05656">
    <property type="entry name" value="DUF805"/>
    <property type="match status" value="1"/>
</dbReference>